<name>A0A821QF87_9NEOP</name>
<dbReference type="EMBL" id="CAJOBZ010000008">
    <property type="protein sequence ID" value="CAF4819799.1"/>
    <property type="molecule type" value="Genomic_DNA"/>
</dbReference>
<comment type="caution">
    <text evidence="5">The sequence shown here is derived from an EMBL/GenBank/DDBJ whole genome shotgun (WGS) entry which is preliminary data.</text>
</comment>
<protein>
    <recommendedName>
        <fullName evidence="4">FLYWCH-type domain-containing protein</fullName>
    </recommendedName>
</protein>
<sequence>MIPTRAGKKLLMVNGYTYAETYKYAYYCSKRHAGCKARVKLTKSDYLDFKLIPTPTGKHMIMVNEYTFNRFSRYVYYCSKRHSNCKVRLRLTKDMKVSATKSIIGTHTHPPPEYMLTPSGQLVKHSNGAAERIRQSSGVDHRVADGSGLGTHFRAAWNRRSWFGEQSYPEDQSYWVVVLIWGAVFSITKRGAEMISYQGYKFLRQRKQGYKTRWLCGTHNNKGCRANIYTLGRTIIKGINIHNHSPLNIPEEDTDAASDMNRKLWKICDTNL</sequence>
<evidence type="ECO:0000259" key="4">
    <source>
        <dbReference type="Pfam" id="PF04500"/>
    </source>
</evidence>
<evidence type="ECO:0000313" key="5">
    <source>
        <dbReference type="EMBL" id="CAF4819799.1"/>
    </source>
</evidence>
<reference evidence="5" key="1">
    <citation type="submission" date="2021-02" db="EMBL/GenBank/DDBJ databases">
        <authorList>
            <person name="Steward A R."/>
        </authorList>
    </citation>
    <scope>NUCLEOTIDE SEQUENCE</scope>
</reference>
<dbReference type="InterPro" id="IPR007588">
    <property type="entry name" value="Znf_FLYWCH"/>
</dbReference>
<keyword evidence="6" id="KW-1185">Reference proteome</keyword>
<dbReference type="Proteomes" id="UP000663880">
    <property type="component" value="Unassembled WGS sequence"/>
</dbReference>
<dbReference type="AlphaFoldDB" id="A0A821QF87"/>
<evidence type="ECO:0000313" key="6">
    <source>
        <dbReference type="Proteomes" id="UP000663880"/>
    </source>
</evidence>
<accession>A0A821QF87</accession>
<dbReference type="OrthoDB" id="7761241at2759"/>
<dbReference type="Pfam" id="PF04500">
    <property type="entry name" value="FLYWCH"/>
    <property type="match status" value="1"/>
</dbReference>
<organism evidence="5 6">
    <name type="scientific">Pieris macdunnoughi</name>
    <dbReference type="NCBI Taxonomy" id="345717"/>
    <lineage>
        <taxon>Eukaryota</taxon>
        <taxon>Metazoa</taxon>
        <taxon>Ecdysozoa</taxon>
        <taxon>Arthropoda</taxon>
        <taxon>Hexapoda</taxon>
        <taxon>Insecta</taxon>
        <taxon>Pterygota</taxon>
        <taxon>Neoptera</taxon>
        <taxon>Endopterygota</taxon>
        <taxon>Lepidoptera</taxon>
        <taxon>Glossata</taxon>
        <taxon>Ditrysia</taxon>
        <taxon>Papilionoidea</taxon>
        <taxon>Pieridae</taxon>
        <taxon>Pierinae</taxon>
        <taxon>Pieris</taxon>
    </lineage>
</organism>
<keyword evidence="2" id="KW-0863">Zinc-finger</keyword>
<evidence type="ECO:0000256" key="1">
    <source>
        <dbReference type="ARBA" id="ARBA00022723"/>
    </source>
</evidence>
<dbReference type="Gene3D" id="2.20.25.240">
    <property type="match status" value="3"/>
</dbReference>
<keyword evidence="1" id="KW-0479">Metal-binding</keyword>
<dbReference type="GO" id="GO:0008270">
    <property type="term" value="F:zinc ion binding"/>
    <property type="evidence" value="ECO:0007669"/>
    <property type="project" value="UniProtKB-KW"/>
</dbReference>
<gene>
    <name evidence="5" type="ORF">PMACD_LOCUS4526</name>
</gene>
<proteinExistence type="predicted"/>
<evidence type="ECO:0000256" key="3">
    <source>
        <dbReference type="ARBA" id="ARBA00022833"/>
    </source>
</evidence>
<keyword evidence="3" id="KW-0862">Zinc</keyword>
<feature type="domain" description="FLYWCH-type" evidence="4">
    <location>
        <begin position="185"/>
        <end position="244"/>
    </location>
</feature>
<evidence type="ECO:0000256" key="2">
    <source>
        <dbReference type="ARBA" id="ARBA00022771"/>
    </source>
</evidence>